<proteinExistence type="predicted"/>
<reference evidence="1" key="1">
    <citation type="journal article" date="2020" name="Nature">
        <title>Giant virus diversity and host interactions through global metagenomics.</title>
        <authorList>
            <person name="Schulz F."/>
            <person name="Roux S."/>
            <person name="Paez-Espino D."/>
            <person name="Jungbluth S."/>
            <person name="Walsh D.A."/>
            <person name="Denef V.J."/>
            <person name="McMahon K.D."/>
            <person name="Konstantinidis K.T."/>
            <person name="Eloe-Fadrosh E.A."/>
            <person name="Kyrpides N.C."/>
            <person name="Woyke T."/>
        </authorList>
    </citation>
    <scope>NUCLEOTIDE SEQUENCE</scope>
    <source>
        <strain evidence="1">GVMAG-M-3300024261-8</strain>
    </source>
</reference>
<organism evidence="1">
    <name type="scientific">viral metagenome</name>
    <dbReference type="NCBI Taxonomy" id="1070528"/>
    <lineage>
        <taxon>unclassified sequences</taxon>
        <taxon>metagenomes</taxon>
        <taxon>organismal metagenomes</taxon>
    </lineage>
</organism>
<sequence>MNSFLSNGLLLFISYTFYRFLYRNGIDFNLDDGFHFVKTEEFIIQGSQSSHLTKVSKNVKITNDYHDDFILLCCYLLRTRTEEDIQDLLKQILCKIENRKIVSKSIQIDDDLYCDIVIQHASYINRSKQTIQTSEIKFILSDDQLSETEISRFIDEIREHYTGAIGNARAEFICEMYTHLYNEPCFIDEDQLVHINKTPKEILDCYHRYPDNPASFVKRLLKD</sequence>
<accession>A0A6C0IV12</accession>
<dbReference type="EMBL" id="MN740244">
    <property type="protein sequence ID" value="QHT95657.1"/>
    <property type="molecule type" value="Genomic_DNA"/>
</dbReference>
<name>A0A6C0IV12_9ZZZZ</name>
<protein>
    <submittedName>
        <fullName evidence="1">Uncharacterized protein</fullName>
    </submittedName>
</protein>
<evidence type="ECO:0000313" key="1">
    <source>
        <dbReference type="EMBL" id="QHT95657.1"/>
    </source>
</evidence>
<dbReference type="AlphaFoldDB" id="A0A6C0IV12"/>